<dbReference type="Gene3D" id="1.10.260.40">
    <property type="entry name" value="lambda repressor-like DNA-binding domains"/>
    <property type="match status" value="1"/>
</dbReference>
<accession>A0ABY4L787</accession>
<evidence type="ECO:0000313" key="2">
    <source>
        <dbReference type="EMBL" id="UPT23259.1"/>
    </source>
</evidence>
<reference evidence="2 3" key="1">
    <citation type="submission" date="2020-04" db="EMBL/GenBank/DDBJ databases">
        <title>Thermobifida alba genome sequencing and assembly.</title>
        <authorList>
            <person name="Luzics S."/>
            <person name="Horvath B."/>
            <person name="Nagy I."/>
            <person name="Toth A."/>
            <person name="Nagy I."/>
            <person name="Kukolya J."/>
        </authorList>
    </citation>
    <scope>NUCLEOTIDE SEQUENCE [LARGE SCALE GENOMIC DNA]</scope>
    <source>
        <strain evidence="2 3">DSM 43795</strain>
    </source>
</reference>
<dbReference type="InterPro" id="IPR001387">
    <property type="entry name" value="Cro/C1-type_HTH"/>
</dbReference>
<dbReference type="SMART" id="SM00530">
    <property type="entry name" value="HTH_XRE"/>
    <property type="match status" value="1"/>
</dbReference>
<dbReference type="Pfam" id="PF13560">
    <property type="entry name" value="HTH_31"/>
    <property type="match status" value="1"/>
</dbReference>
<evidence type="ECO:0000313" key="3">
    <source>
        <dbReference type="Proteomes" id="UP000832041"/>
    </source>
</evidence>
<dbReference type="PROSITE" id="PS50943">
    <property type="entry name" value="HTH_CROC1"/>
    <property type="match status" value="1"/>
</dbReference>
<keyword evidence="3" id="KW-1185">Reference proteome</keyword>
<gene>
    <name evidence="2" type="ORF">FOF52_01205</name>
</gene>
<feature type="domain" description="HTH cro/C1-type" evidence="1">
    <location>
        <begin position="32"/>
        <end position="86"/>
    </location>
</feature>
<evidence type="ECO:0000259" key="1">
    <source>
        <dbReference type="PROSITE" id="PS50943"/>
    </source>
</evidence>
<protein>
    <submittedName>
        <fullName evidence="2">Helix-turn-helix domain-containing protein</fullName>
    </submittedName>
</protein>
<sequence>MVTAPRSGVGRAKETVVTQGSPVRRHYLVSQLKRLRAEAKLSQEQVADEMGWDVSKLYRIENGRFVRLNTESVAGLCRLYGADDSLREELVAIAKAARKHKPWWFQYEEVAGNAFYGLENEATKIQEYAVGLIPGLLQHPDYIEALMSRGLLKNPEQQRKRLDARRQRQTNVLERDNPPQMWSIIDESALRCLVGGRQVMRVQLEHLLELVNRPNLDIQVLPLSRGMTQPYNFTLMSLGENERVGYIDVPPNGHFFEGSDEVADHTRRFELIQAAALPLSETPTFLHRVITNLKDADD</sequence>
<proteinExistence type="predicted"/>
<dbReference type="InterPro" id="IPR010982">
    <property type="entry name" value="Lambda_DNA-bd_dom_sf"/>
</dbReference>
<organism evidence="2 3">
    <name type="scientific">Thermobifida alba</name>
    <name type="common">Thermomonospora alba</name>
    <dbReference type="NCBI Taxonomy" id="53522"/>
    <lineage>
        <taxon>Bacteria</taxon>
        <taxon>Bacillati</taxon>
        <taxon>Actinomycetota</taxon>
        <taxon>Actinomycetes</taxon>
        <taxon>Streptosporangiales</taxon>
        <taxon>Nocardiopsidaceae</taxon>
        <taxon>Thermobifida</taxon>
    </lineage>
</organism>
<name>A0ABY4L787_THEAE</name>
<dbReference type="InterPro" id="IPR043917">
    <property type="entry name" value="DUF5753"/>
</dbReference>
<dbReference type="SUPFAM" id="SSF47413">
    <property type="entry name" value="lambda repressor-like DNA-binding domains"/>
    <property type="match status" value="1"/>
</dbReference>
<dbReference type="Proteomes" id="UP000832041">
    <property type="component" value="Chromosome"/>
</dbReference>
<dbReference type="CDD" id="cd00093">
    <property type="entry name" value="HTH_XRE"/>
    <property type="match status" value="1"/>
</dbReference>
<dbReference type="Pfam" id="PF19054">
    <property type="entry name" value="DUF5753"/>
    <property type="match status" value="1"/>
</dbReference>
<dbReference type="EMBL" id="CP051627">
    <property type="protein sequence ID" value="UPT23259.1"/>
    <property type="molecule type" value="Genomic_DNA"/>
</dbReference>